<dbReference type="KEGG" id="vg:65131879"/>
<organism evidence="1 2">
    <name type="scientific">uncultured phage cr131_1</name>
    <dbReference type="NCBI Taxonomy" id="2772093"/>
    <lineage>
        <taxon>Viruses</taxon>
        <taxon>Duplodnaviria</taxon>
        <taxon>Heunggongvirae</taxon>
        <taxon>Uroviricota</taxon>
        <taxon>Caudoviricetes</taxon>
        <taxon>Crassvirales</taxon>
        <taxon>Suoliviridae</taxon>
        <taxon>Oafivirinae</taxon>
        <taxon>Cacepaovirus</taxon>
        <taxon>Cacepaovirus simiae</taxon>
    </lineage>
</organism>
<protein>
    <submittedName>
        <fullName evidence="1">Uncharacterized protein</fullName>
    </submittedName>
</protein>
<dbReference type="EMBL" id="MT774409">
    <property type="protein sequence ID" value="QOR57720.1"/>
    <property type="molecule type" value="Genomic_DNA"/>
</dbReference>
<dbReference type="GeneID" id="65131879"/>
<accession>A0A7M1RXH0</accession>
<evidence type="ECO:0000313" key="2">
    <source>
        <dbReference type="Proteomes" id="UP000594129"/>
    </source>
</evidence>
<dbReference type="Proteomes" id="UP000594129">
    <property type="component" value="Segment"/>
</dbReference>
<name>A0A7M1RXH0_9CAUD</name>
<keyword evidence="2" id="KW-1185">Reference proteome</keyword>
<sequence length="267" mass="28202">MAEFLDKEGVKTLWGKIKTRYGNSVDGILTGDKPLVTPVIASATWQMYKNDGTTPVGQPIKTTNITVENGYKVKFTGIWKWTETSGKKNPTATSGNWGTTLPANNTASSTYTSSLISTTTNITQNITAPQAGLVYENGKIHQASTTAVDTTSCTARASFGNKIFYGVATAGSITDALISGLTSEITTTRVKQVSASATSASQMYVYAYPASWGDLKAISKDGVDAVLTAFTKTTVSHNNGSGAAAISYNVYYTGNGALNSNCTLKFE</sequence>
<proteinExistence type="predicted"/>
<dbReference type="RefSeq" id="YP_010113360.1">
    <property type="nucleotide sequence ID" value="NC_055902.1"/>
</dbReference>
<evidence type="ECO:0000313" key="1">
    <source>
        <dbReference type="EMBL" id="QOR57720.1"/>
    </source>
</evidence>
<reference evidence="1 2" key="1">
    <citation type="submission" date="2020-07" db="EMBL/GenBank/DDBJ databases">
        <title>Taxonomic proposal: Crassvirales, a new order of highly abundant and diverse bacterial viruses.</title>
        <authorList>
            <person name="Shkoporov A.N."/>
            <person name="Stockdale S.R."/>
            <person name="Guerin E."/>
            <person name="Ross R.P."/>
            <person name="Hill C."/>
        </authorList>
    </citation>
    <scope>NUCLEOTIDE SEQUENCE [LARGE SCALE GENOMIC DNA]</scope>
</reference>